<dbReference type="EMBL" id="LAZR01020417">
    <property type="protein sequence ID" value="KKL88953.1"/>
    <property type="molecule type" value="Genomic_DNA"/>
</dbReference>
<name>A0A0F9FRZ1_9ZZZZ</name>
<accession>A0A0F9FRZ1</accession>
<evidence type="ECO:0008006" key="2">
    <source>
        <dbReference type="Google" id="ProtNLM"/>
    </source>
</evidence>
<reference evidence="1" key="1">
    <citation type="journal article" date="2015" name="Nature">
        <title>Complex archaea that bridge the gap between prokaryotes and eukaryotes.</title>
        <authorList>
            <person name="Spang A."/>
            <person name="Saw J.H."/>
            <person name="Jorgensen S.L."/>
            <person name="Zaremba-Niedzwiedzka K."/>
            <person name="Martijn J."/>
            <person name="Lind A.E."/>
            <person name="van Eijk R."/>
            <person name="Schleper C."/>
            <person name="Guy L."/>
            <person name="Ettema T.J."/>
        </authorList>
    </citation>
    <scope>NUCLEOTIDE SEQUENCE</scope>
</reference>
<evidence type="ECO:0000313" key="1">
    <source>
        <dbReference type="EMBL" id="KKL88953.1"/>
    </source>
</evidence>
<dbReference type="Pfam" id="PF13479">
    <property type="entry name" value="AAA_24"/>
    <property type="match status" value="1"/>
</dbReference>
<proteinExistence type="predicted"/>
<gene>
    <name evidence="1" type="ORF">LCGC14_1919540</name>
</gene>
<organism evidence="1">
    <name type="scientific">marine sediment metagenome</name>
    <dbReference type="NCBI Taxonomy" id="412755"/>
    <lineage>
        <taxon>unclassified sequences</taxon>
        <taxon>metagenomes</taxon>
        <taxon>ecological metagenomes</taxon>
    </lineage>
</organism>
<sequence length="286" mass="32273">MQKSQPILVQRLSLIPKSESIAVLGYGGSGTGKTWFAGTAGDRTAIVDCGQSPLDTLKSRLFIERVGKVDPLIVPIRERLDSNRVPLGKAFDEMCRATDYLLTRHLDDFDTLIWDNSSAVRRFAMIRGLVINKEQDLSQSQTKLESYKIPIIAIQDYKMEMQMMEWAINTYIDACKAEKKNFIVLSHRREIFKKGPKIGDQPILIGIRPDFTGEKSVDVIPAPFDEVWYFEIAGGQYRMRTKGTDIIIAKTTAGAGTLKEFEINPHFLKLLERIRSGAKAPPPVRR</sequence>
<dbReference type="AlphaFoldDB" id="A0A0F9FRZ1"/>
<protein>
    <recommendedName>
        <fullName evidence="2">SF4 helicase domain-containing protein</fullName>
    </recommendedName>
</protein>
<comment type="caution">
    <text evidence="1">The sequence shown here is derived from an EMBL/GenBank/DDBJ whole genome shotgun (WGS) entry which is preliminary data.</text>
</comment>